<dbReference type="KEGG" id="gaw:V144x_57260"/>
<dbReference type="Proteomes" id="UP000318704">
    <property type="component" value="Chromosome"/>
</dbReference>
<accession>A0A517W4M8</accession>
<evidence type="ECO:0000313" key="2">
    <source>
        <dbReference type="Proteomes" id="UP000318704"/>
    </source>
</evidence>
<dbReference type="RefSeq" id="WP_197998671.1">
    <property type="nucleotide sequence ID" value="NZ_CP037920.1"/>
</dbReference>
<dbReference type="EMBL" id="CP037920">
    <property type="protein sequence ID" value="QDU00213.1"/>
    <property type="molecule type" value="Genomic_DNA"/>
</dbReference>
<dbReference type="AlphaFoldDB" id="A0A517W4M8"/>
<proteinExistence type="predicted"/>
<name>A0A517W4M8_9PLAN</name>
<reference evidence="1 2" key="1">
    <citation type="submission" date="2019-03" db="EMBL/GenBank/DDBJ databases">
        <title>Deep-cultivation of Planctomycetes and their phenomic and genomic characterization uncovers novel biology.</title>
        <authorList>
            <person name="Wiegand S."/>
            <person name="Jogler M."/>
            <person name="Boedeker C."/>
            <person name="Pinto D."/>
            <person name="Vollmers J."/>
            <person name="Rivas-Marin E."/>
            <person name="Kohn T."/>
            <person name="Peeters S.H."/>
            <person name="Heuer A."/>
            <person name="Rast P."/>
            <person name="Oberbeckmann S."/>
            <person name="Bunk B."/>
            <person name="Jeske O."/>
            <person name="Meyerdierks A."/>
            <person name="Storesund J.E."/>
            <person name="Kallscheuer N."/>
            <person name="Luecker S."/>
            <person name="Lage O.M."/>
            <person name="Pohl T."/>
            <person name="Merkel B.J."/>
            <person name="Hornburger P."/>
            <person name="Mueller R.-W."/>
            <person name="Bruemmer F."/>
            <person name="Labrenz M."/>
            <person name="Spormann A.M."/>
            <person name="Op den Camp H."/>
            <person name="Overmann J."/>
            <person name="Amann R."/>
            <person name="Jetten M.S.M."/>
            <person name="Mascher T."/>
            <person name="Medema M.H."/>
            <person name="Devos D.P."/>
            <person name="Kaster A.-K."/>
            <person name="Ovreas L."/>
            <person name="Rohde M."/>
            <person name="Galperin M.Y."/>
            <person name="Jogler C."/>
        </authorList>
    </citation>
    <scope>NUCLEOTIDE SEQUENCE [LARGE SCALE GENOMIC DNA]</scope>
    <source>
        <strain evidence="1 2">V144</strain>
    </source>
</reference>
<gene>
    <name evidence="1" type="ORF">V144x_57260</name>
</gene>
<evidence type="ECO:0000313" key="1">
    <source>
        <dbReference type="EMBL" id="QDU00213.1"/>
    </source>
</evidence>
<organism evidence="1 2">
    <name type="scientific">Gimesia aquarii</name>
    <dbReference type="NCBI Taxonomy" id="2527964"/>
    <lineage>
        <taxon>Bacteria</taxon>
        <taxon>Pseudomonadati</taxon>
        <taxon>Planctomycetota</taxon>
        <taxon>Planctomycetia</taxon>
        <taxon>Planctomycetales</taxon>
        <taxon>Planctomycetaceae</taxon>
        <taxon>Gimesia</taxon>
    </lineage>
</organism>
<protein>
    <submittedName>
        <fullName evidence="1">Uncharacterized protein</fullName>
    </submittedName>
</protein>
<sequence length="52" mass="5990">MLDQKTLAKRNCVSEAIVQGATSISNDEWLKRANEIMELLKQLSPRSRFNRV</sequence>